<reference evidence="1" key="1">
    <citation type="submission" date="2021-06" db="EMBL/GenBank/DDBJ databases">
        <authorList>
            <person name="Kallberg Y."/>
            <person name="Tangrot J."/>
            <person name="Rosling A."/>
        </authorList>
    </citation>
    <scope>NUCLEOTIDE SEQUENCE</scope>
    <source>
        <strain evidence="1">MA461A</strain>
    </source>
</reference>
<accession>A0ACA9PS87</accession>
<name>A0ACA9PS87_9GLOM</name>
<protein>
    <submittedName>
        <fullName evidence="1">18849_t:CDS:1</fullName>
    </submittedName>
</protein>
<evidence type="ECO:0000313" key="2">
    <source>
        <dbReference type="Proteomes" id="UP000789920"/>
    </source>
</evidence>
<gene>
    <name evidence="1" type="ORF">RPERSI_LOCUS11398</name>
</gene>
<feature type="non-terminal residue" evidence="1">
    <location>
        <position position="1"/>
    </location>
</feature>
<dbReference type="EMBL" id="CAJVQC010023448">
    <property type="protein sequence ID" value="CAG8722284.1"/>
    <property type="molecule type" value="Genomic_DNA"/>
</dbReference>
<keyword evidence="2" id="KW-1185">Reference proteome</keyword>
<comment type="caution">
    <text evidence="1">The sequence shown here is derived from an EMBL/GenBank/DDBJ whole genome shotgun (WGS) entry which is preliminary data.</text>
</comment>
<evidence type="ECO:0000313" key="1">
    <source>
        <dbReference type="EMBL" id="CAG8722284.1"/>
    </source>
</evidence>
<proteinExistence type="predicted"/>
<sequence length="81" mass="9750">LELGFVLHGLKLAPHKLKLAYGLELSYRPRFALHSFAFHKFTFYRFALCKLVFYEHALRLGLVFHEFFHIHYAKNIYLEFC</sequence>
<organism evidence="1 2">
    <name type="scientific">Racocetra persica</name>
    <dbReference type="NCBI Taxonomy" id="160502"/>
    <lineage>
        <taxon>Eukaryota</taxon>
        <taxon>Fungi</taxon>
        <taxon>Fungi incertae sedis</taxon>
        <taxon>Mucoromycota</taxon>
        <taxon>Glomeromycotina</taxon>
        <taxon>Glomeromycetes</taxon>
        <taxon>Diversisporales</taxon>
        <taxon>Gigasporaceae</taxon>
        <taxon>Racocetra</taxon>
    </lineage>
</organism>
<dbReference type="Proteomes" id="UP000789920">
    <property type="component" value="Unassembled WGS sequence"/>
</dbReference>